<dbReference type="GO" id="GO:0016887">
    <property type="term" value="F:ATP hydrolysis activity"/>
    <property type="evidence" value="ECO:0007669"/>
    <property type="project" value="InterPro"/>
</dbReference>
<dbReference type="CDD" id="cd03293">
    <property type="entry name" value="ABC_NrtD_SsuB_transporters"/>
    <property type="match status" value="1"/>
</dbReference>
<evidence type="ECO:0000256" key="2">
    <source>
        <dbReference type="ARBA" id="ARBA00022741"/>
    </source>
</evidence>
<accession>A0A8J4H2W9</accession>
<dbReference type="AlphaFoldDB" id="A0A8J4H2W9"/>
<dbReference type="InterPro" id="IPR027417">
    <property type="entry name" value="P-loop_NTPase"/>
</dbReference>
<reference evidence="5" key="1">
    <citation type="submission" date="2021-04" db="EMBL/GenBank/DDBJ databases">
        <title>Draft genome sequence of Xylanibacillus composti strain K13.</title>
        <authorList>
            <person name="Uke A."/>
            <person name="Chhe C."/>
            <person name="Baramee S."/>
            <person name="Kosugi A."/>
        </authorList>
    </citation>
    <scope>NUCLEOTIDE SEQUENCE</scope>
    <source>
        <strain evidence="5">K13</strain>
    </source>
</reference>
<dbReference type="GO" id="GO:0005524">
    <property type="term" value="F:ATP binding"/>
    <property type="evidence" value="ECO:0007669"/>
    <property type="project" value="UniProtKB-KW"/>
</dbReference>
<feature type="domain" description="ABC transporter" evidence="4">
    <location>
        <begin position="7"/>
        <end position="242"/>
    </location>
</feature>
<evidence type="ECO:0000313" key="5">
    <source>
        <dbReference type="EMBL" id="GIQ69958.1"/>
    </source>
</evidence>
<dbReference type="SMART" id="SM00382">
    <property type="entry name" value="AAA"/>
    <property type="match status" value="1"/>
</dbReference>
<keyword evidence="3" id="KW-0067">ATP-binding</keyword>
<dbReference type="InterPro" id="IPR003439">
    <property type="entry name" value="ABC_transporter-like_ATP-bd"/>
</dbReference>
<dbReference type="InterPro" id="IPR003593">
    <property type="entry name" value="AAA+_ATPase"/>
</dbReference>
<protein>
    <submittedName>
        <fullName evidence="5">Mannosyltransferase</fullName>
    </submittedName>
</protein>
<proteinExistence type="predicted"/>
<dbReference type="PROSITE" id="PS50893">
    <property type="entry name" value="ABC_TRANSPORTER_2"/>
    <property type="match status" value="1"/>
</dbReference>
<gene>
    <name evidence="5" type="primary">ssuB_2</name>
    <name evidence="5" type="ORF">XYCOK13_27820</name>
</gene>
<organism evidence="5 6">
    <name type="scientific">Xylanibacillus composti</name>
    <dbReference type="NCBI Taxonomy" id="1572762"/>
    <lineage>
        <taxon>Bacteria</taxon>
        <taxon>Bacillati</taxon>
        <taxon>Bacillota</taxon>
        <taxon>Bacilli</taxon>
        <taxon>Bacillales</taxon>
        <taxon>Paenibacillaceae</taxon>
        <taxon>Xylanibacillus</taxon>
    </lineage>
</organism>
<dbReference type="PANTHER" id="PTHR42788">
    <property type="entry name" value="TAURINE IMPORT ATP-BINDING PROTEIN-RELATED"/>
    <property type="match status" value="1"/>
</dbReference>
<dbReference type="InterPro" id="IPR050166">
    <property type="entry name" value="ABC_transporter_ATP-bind"/>
</dbReference>
<keyword evidence="1" id="KW-0813">Transport</keyword>
<sequence>MSETYSIQVQNVSKIFTTQKKGRIEGFMALQNVSLQIRKGEFISLVGPSGCGKSTVLNHAAGLSLPSEGRILVNGQQVKALSVGIGYVTQEDNLFPWRTMIDNVTYGLELRGMNAKQRREKVAPLIEKVGLKGFEGHYPHQLSGGMRKRASIIRTLVLDPEIILMDEPFGPLDAQTRTLLQQELLDLWEGTGKTVVFVTHDLIESIALSDRVAVFTKAPGRIKSIYDIPFPRPRDVFNIHHIDGFNDLHDQIWSDIRGELAETKQEA</sequence>
<dbReference type="Gene3D" id="3.40.50.300">
    <property type="entry name" value="P-loop containing nucleotide triphosphate hydrolases"/>
    <property type="match status" value="1"/>
</dbReference>
<evidence type="ECO:0000313" key="6">
    <source>
        <dbReference type="Proteomes" id="UP000677918"/>
    </source>
</evidence>
<dbReference type="PROSITE" id="PS00211">
    <property type="entry name" value="ABC_TRANSPORTER_1"/>
    <property type="match status" value="1"/>
</dbReference>
<dbReference type="InterPro" id="IPR017871">
    <property type="entry name" value="ABC_transporter-like_CS"/>
</dbReference>
<evidence type="ECO:0000256" key="1">
    <source>
        <dbReference type="ARBA" id="ARBA00022448"/>
    </source>
</evidence>
<evidence type="ECO:0000256" key="3">
    <source>
        <dbReference type="ARBA" id="ARBA00022840"/>
    </source>
</evidence>
<dbReference type="RefSeq" id="WP_213412745.1">
    <property type="nucleotide sequence ID" value="NZ_BOVK01000037.1"/>
</dbReference>
<dbReference type="Pfam" id="PF00005">
    <property type="entry name" value="ABC_tran"/>
    <property type="match status" value="1"/>
</dbReference>
<keyword evidence="6" id="KW-1185">Reference proteome</keyword>
<name>A0A8J4H2W9_9BACL</name>
<keyword evidence="5" id="KW-0808">Transferase</keyword>
<dbReference type="GO" id="GO:0016757">
    <property type="term" value="F:glycosyltransferase activity"/>
    <property type="evidence" value="ECO:0007669"/>
    <property type="project" value="UniProtKB-KW"/>
</dbReference>
<dbReference type="EMBL" id="BOVK01000037">
    <property type="protein sequence ID" value="GIQ69958.1"/>
    <property type="molecule type" value="Genomic_DNA"/>
</dbReference>
<dbReference type="SUPFAM" id="SSF52540">
    <property type="entry name" value="P-loop containing nucleoside triphosphate hydrolases"/>
    <property type="match status" value="1"/>
</dbReference>
<keyword evidence="2" id="KW-0547">Nucleotide-binding</keyword>
<comment type="caution">
    <text evidence="5">The sequence shown here is derived from an EMBL/GenBank/DDBJ whole genome shotgun (WGS) entry which is preliminary data.</text>
</comment>
<dbReference type="Proteomes" id="UP000677918">
    <property type="component" value="Unassembled WGS sequence"/>
</dbReference>
<dbReference type="PANTHER" id="PTHR42788:SF13">
    <property type="entry name" value="ALIPHATIC SULFONATES IMPORT ATP-BINDING PROTEIN SSUB"/>
    <property type="match status" value="1"/>
</dbReference>
<keyword evidence="5" id="KW-0328">Glycosyltransferase</keyword>
<evidence type="ECO:0000259" key="4">
    <source>
        <dbReference type="PROSITE" id="PS50893"/>
    </source>
</evidence>